<dbReference type="AlphaFoldDB" id="A0A0U1MBH5"/>
<name>A0A0U1MBH5_TALIS</name>
<evidence type="ECO:0000313" key="3">
    <source>
        <dbReference type="Proteomes" id="UP000054383"/>
    </source>
</evidence>
<feature type="compositionally biased region" description="Low complexity" evidence="1">
    <location>
        <begin position="160"/>
        <end position="170"/>
    </location>
</feature>
<evidence type="ECO:0000313" key="2">
    <source>
        <dbReference type="EMBL" id="CRG92672.1"/>
    </source>
</evidence>
<protein>
    <submittedName>
        <fullName evidence="2">Uncharacterized protein</fullName>
    </submittedName>
</protein>
<dbReference type="OrthoDB" id="4359209at2759"/>
<gene>
    <name evidence="2" type="ORF">PISL3812_09736</name>
</gene>
<dbReference type="Proteomes" id="UP000054383">
    <property type="component" value="Unassembled WGS sequence"/>
</dbReference>
<organism evidence="2 3">
    <name type="scientific">Talaromyces islandicus</name>
    <name type="common">Penicillium islandicum</name>
    <dbReference type="NCBI Taxonomy" id="28573"/>
    <lineage>
        <taxon>Eukaryota</taxon>
        <taxon>Fungi</taxon>
        <taxon>Dikarya</taxon>
        <taxon>Ascomycota</taxon>
        <taxon>Pezizomycotina</taxon>
        <taxon>Eurotiomycetes</taxon>
        <taxon>Eurotiomycetidae</taxon>
        <taxon>Eurotiales</taxon>
        <taxon>Trichocomaceae</taxon>
        <taxon>Talaromyces</taxon>
        <taxon>Talaromyces sect. Islandici</taxon>
    </lineage>
</organism>
<proteinExistence type="predicted"/>
<feature type="region of interest" description="Disordered" evidence="1">
    <location>
        <begin position="1"/>
        <end position="31"/>
    </location>
</feature>
<accession>A0A0U1MBH5</accession>
<dbReference type="EMBL" id="CVMT01000013">
    <property type="protein sequence ID" value="CRG92672.1"/>
    <property type="molecule type" value="Genomic_DNA"/>
</dbReference>
<keyword evidence="3" id="KW-1185">Reference proteome</keyword>
<feature type="region of interest" description="Disordered" evidence="1">
    <location>
        <begin position="127"/>
        <end position="170"/>
    </location>
</feature>
<sequence length="403" mass="45426">MSMDSGSSVEKPDSEEQSFPVQEITPKENADPLAHSFLEAGFHPYSGSSEHADPNITGSFPGLFSLQDIPEYLNGGLGDFGSGEKHGQYEEKILSPSTFEAMSTQNLLGAMGHDFSWGLHLDTAQTYPPTRTSKAPNPINKDPKATRGTSPKQNTRFTRETSSSRSRTPSITTCDCLQQLADQLAQIKGLNRASELLKADYILSVAREAIHRWRSQLQCNICQQNDDRDILVLSVMGFRAILNLIRRIGQDILGSSVDIHQTSPVRGQDSNLLNGELTIGDMSITSAGHNGSSNQSFFGMCYNNNIEYFNSSNEHDNGHDSNNNIDSDHSNYNNCNNFRHCFFFHHFNYRIFNYSHYDYFVVNIHYNKYRACYLIIYLQQLCRCSRRISSVEPRRRGSSNCRL</sequence>
<reference evidence="2 3" key="1">
    <citation type="submission" date="2015-04" db="EMBL/GenBank/DDBJ databases">
        <authorList>
            <person name="Syromyatnikov M.Y."/>
            <person name="Popov V.N."/>
        </authorList>
    </citation>
    <scope>NUCLEOTIDE SEQUENCE [LARGE SCALE GENOMIC DNA]</scope>
    <source>
        <strain evidence="2">WF-38-12</strain>
    </source>
</reference>
<evidence type="ECO:0000256" key="1">
    <source>
        <dbReference type="SAM" id="MobiDB-lite"/>
    </source>
</evidence>